<proteinExistence type="predicted"/>
<dbReference type="VEuPathDB" id="TriTrypDB:LPMP_200160"/>
<dbReference type="GeneID" id="22574223"/>
<dbReference type="eggNOG" id="ENOG502SKWQ">
    <property type="taxonomic scope" value="Eukaryota"/>
</dbReference>
<dbReference type="VEuPathDB" id="TriTrypDB:LPAL13_200005400"/>
<feature type="compositionally biased region" description="Basic residues" evidence="1">
    <location>
        <begin position="26"/>
        <end position="35"/>
    </location>
</feature>
<name>A0A088RNJ2_LEIPA</name>
<keyword evidence="3" id="KW-1185">Reference proteome</keyword>
<feature type="compositionally biased region" description="Polar residues" evidence="1">
    <location>
        <begin position="572"/>
        <end position="603"/>
    </location>
</feature>
<evidence type="ECO:0000256" key="1">
    <source>
        <dbReference type="SAM" id="MobiDB-lite"/>
    </source>
</evidence>
<dbReference type="OrthoDB" id="265920at2759"/>
<accession>A0A088RNJ2</accession>
<feature type="region of interest" description="Disordered" evidence="1">
    <location>
        <begin position="1"/>
        <end position="84"/>
    </location>
</feature>
<gene>
    <name evidence="2" type="ORF">LPMP_200160</name>
</gene>
<dbReference type="KEGG" id="lpan:LPMP_200160"/>
<dbReference type="RefSeq" id="XP_010698215.1">
    <property type="nucleotide sequence ID" value="XM_010699913.1"/>
</dbReference>
<feature type="compositionally biased region" description="Low complexity" evidence="1">
    <location>
        <begin position="387"/>
        <end position="399"/>
    </location>
</feature>
<protein>
    <submittedName>
        <fullName evidence="2">Uncharacterized protein</fullName>
    </submittedName>
</protein>
<dbReference type="AlphaFoldDB" id="A0A088RNJ2"/>
<feature type="compositionally biased region" description="Polar residues" evidence="1">
    <location>
        <begin position="68"/>
        <end position="84"/>
    </location>
</feature>
<dbReference type="EMBL" id="CP009389">
    <property type="protein sequence ID" value="AIN97508.1"/>
    <property type="molecule type" value="Genomic_DNA"/>
</dbReference>
<evidence type="ECO:0000313" key="2">
    <source>
        <dbReference type="EMBL" id="AIN97508.1"/>
    </source>
</evidence>
<feature type="region of interest" description="Disordered" evidence="1">
    <location>
        <begin position="386"/>
        <end position="419"/>
    </location>
</feature>
<feature type="region of interest" description="Disordered" evidence="1">
    <location>
        <begin position="449"/>
        <end position="480"/>
    </location>
</feature>
<sequence>MSSVTIGERQKKRPSSSCSSFDSKPHYRTHPPRHLQHLEADKAPQFMPNSPTDSSPPTSPKCAVPRTHTMSPANSTMPSSKLPFSNSVTGTGAVLIGPLASFDSETQRGMLATAAECCSESCSSGLSRAAVLLSNHGVASPLVTPRQPPSILAAFCPLTSEAWQSGTMRDGIAVDANTMSTCSRTDSRTGLQSSLFFSPGWPQSSRLAAAQSALTSLMGTPGQFFTNTAAEGDETEATARKTAAFSASRSVSRMSSPVDFMPVYPMRPPEPFAMDFSSPLVPEVSFLTSPNVWAPRAETAKGFGATPAPSSCLPSEPLEQQSLLRSPLLYSLIPPSIPPSASLSSGFGCIGESKQTQNRLSRHRSAASAEPDDLFSRLGNKLRVRGAANASPLPAALPSVKSKRKKRDHLFTSPTRRSFRSPLINSNEASLSSFFVAQDAEAHRTIAVGKVSDEEDAAHRTTSANAHRSGLPEDVEGEEGVTATAAATATDDTFEDLWGILPAARRGGGATETPSHITTSSAPFETAPAFRCVTAFASETHETDDQLSEELNQPSHFSCAVIEKQRNVMVHQSSAGQQRNSVNTFTNPQRTVSKGLTPQQLQRRFSLPQDDAIEVKRRSCP</sequence>
<organism evidence="2 3">
    <name type="scientific">Leishmania panamensis</name>
    <dbReference type="NCBI Taxonomy" id="5679"/>
    <lineage>
        <taxon>Eukaryota</taxon>
        <taxon>Discoba</taxon>
        <taxon>Euglenozoa</taxon>
        <taxon>Kinetoplastea</taxon>
        <taxon>Metakinetoplastina</taxon>
        <taxon>Trypanosomatida</taxon>
        <taxon>Trypanosomatidae</taxon>
        <taxon>Leishmaniinae</taxon>
        <taxon>Leishmania</taxon>
        <taxon>Leishmania guyanensis species complex</taxon>
    </lineage>
</organism>
<evidence type="ECO:0000313" key="3">
    <source>
        <dbReference type="Proteomes" id="UP000063063"/>
    </source>
</evidence>
<feature type="region of interest" description="Disordered" evidence="1">
    <location>
        <begin position="572"/>
        <end position="621"/>
    </location>
</feature>
<dbReference type="Proteomes" id="UP000063063">
    <property type="component" value="Chromosome 20"/>
</dbReference>
<reference evidence="2 3" key="1">
    <citation type="journal article" date="2015" name="Sci. Rep.">
        <title>The genome of Leishmania panamensis: insights into genomics of the L. (Viannia) subgenus.</title>
        <authorList>
            <person name="Llanes A."/>
            <person name="Restrepo C.M."/>
            <person name="Vecchio G.D."/>
            <person name="Anguizola F.J."/>
            <person name="Lleonart R."/>
        </authorList>
    </citation>
    <scope>NUCLEOTIDE SEQUENCE [LARGE SCALE GENOMIC DNA]</scope>
    <source>
        <strain evidence="2 3">MHOM/PA/94/PSC-1</strain>
    </source>
</reference>